<dbReference type="SUPFAM" id="SSF52833">
    <property type="entry name" value="Thioredoxin-like"/>
    <property type="match status" value="1"/>
</dbReference>
<dbReference type="InterPro" id="IPR007741">
    <property type="entry name" value="Ribosomal_mL43/mS25/NADH_DH"/>
</dbReference>
<dbReference type="GO" id="GO:0005840">
    <property type="term" value="C:ribosome"/>
    <property type="evidence" value="ECO:0007669"/>
    <property type="project" value="UniProtKB-KW"/>
</dbReference>
<evidence type="ECO:0000256" key="3">
    <source>
        <dbReference type="ARBA" id="ARBA00023128"/>
    </source>
</evidence>
<protein>
    <submittedName>
        <fullName evidence="7">CI-B8 domain-containing protein</fullName>
    </submittedName>
</protein>
<dbReference type="AlphaFoldDB" id="A0AAV9HNZ8"/>
<dbReference type="PANTHER" id="PTHR13274:SF2">
    <property type="entry name" value="SMALL RIBOSOMAL SUBUNIT PROTEIN MS25"/>
    <property type="match status" value="1"/>
</dbReference>
<dbReference type="GO" id="GO:0005739">
    <property type="term" value="C:mitochondrion"/>
    <property type="evidence" value="ECO:0007669"/>
    <property type="project" value="UniProtKB-SubCell"/>
</dbReference>
<proteinExistence type="predicted"/>
<dbReference type="InterPro" id="IPR036249">
    <property type="entry name" value="Thioredoxin-like_sf"/>
</dbReference>
<dbReference type="SMART" id="SM00916">
    <property type="entry name" value="L51_S25_CI-B8"/>
    <property type="match status" value="1"/>
</dbReference>
<reference evidence="7" key="2">
    <citation type="submission" date="2023-06" db="EMBL/GenBank/DDBJ databases">
        <authorList>
            <consortium name="Lawrence Berkeley National Laboratory"/>
            <person name="Mondo S.J."/>
            <person name="Hensen N."/>
            <person name="Bonometti L."/>
            <person name="Westerberg I."/>
            <person name="Brannstrom I.O."/>
            <person name="Guillou S."/>
            <person name="Cros-Aarteil S."/>
            <person name="Calhoun S."/>
            <person name="Haridas S."/>
            <person name="Kuo A."/>
            <person name="Pangilinan J."/>
            <person name="Riley R."/>
            <person name="Labutti K."/>
            <person name="Andreopoulos B."/>
            <person name="Lipzen A."/>
            <person name="Chen C."/>
            <person name="Yanf M."/>
            <person name="Daum C."/>
            <person name="Ng V."/>
            <person name="Clum A."/>
            <person name="Steindorff A."/>
            <person name="Ohm R."/>
            <person name="Martin F."/>
            <person name="Silar P."/>
            <person name="Natvig D."/>
            <person name="Lalanne C."/>
            <person name="Gautier V."/>
            <person name="Ament-Velasquez S.L."/>
            <person name="Kruys A."/>
            <person name="Hutchinson M.I."/>
            <person name="Powell A.J."/>
            <person name="Barry K."/>
            <person name="Miller A.N."/>
            <person name="Grigoriev I.V."/>
            <person name="Debuchy R."/>
            <person name="Gladieux P."/>
            <person name="Thoren M.H."/>
            <person name="Johannesson H."/>
        </authorList>
    </citation>
    <scope>NUCLEOTIDE SEQUENCE</scope>
    <source>
        <strain evidence="7">PSN324</strain>
    </source>
</reference>
<reference evidence="7" key="1">
    <citation type="journal article" date="2023" name="Mol. Phylogenet. Evol.">
        <title>Genome-scale phylogeny and comparative genomics of the fungal order Sordariales.</title>
        <authorList>
            <person name="Hensen N."/>
            <person name="Bonometti L."/>
            <person name="Westerberg I."/>
            <person name="Brannstrom I.O."/>
            <person name="Guillou S."/>
            <person name="Cros-Aarteil S."/>
            <person name="Calhoun S."/>
            <person name="Haridas S."/>
            <person name="Kuo A."/>
            <person name="Mondo S."/>
            <person name="Pangilinan J."/>
            <person name="Riley R."/>
            <person name="LaButti K."/>
            <person name="Andreopoulos B."/>
            <person name="Lipzen A."/>
            <person name="Chen C."/>
            <person name="Yan M."/>
            <person name="Daum C."/>
            <person name="Ng V."/>
            <person name="Clum A."/>
            <person name="Steindorff A."/>
            <person name="Ohm R.A."/>
            <person name="Martin F."/>
            <person name="Silar P."/>
            <person name="Natvig D.O."/>
            <person name="Lalanne C."/>
            <person name="Gautier V."/>
            <person name="Ament-Velasquez S.L."/>
            <person name="Kruys A."/>
            <person name="Hutchinson M.I."/>
            <person name="Powell A.J."/>
            <person name="Barry K."/>
            <person name="Miller A.N."/>
            <person name="Grigoriev I.V."/>
            <person name="Debuchy R."/>
            <person name="Gladieux P."/>
            <person name="Hiltunen Thoren M."/>
            <person name="Johannesson H."/>
        </authorList>
    </citation>
    <scope>NUCLEOTIDE SEQUENCE</scope>
    <source>
        <strain evidence="7">PSN324</strain>
    </source>
</reference>
<dbReference type="GO" id="GO:0003735">
    <property type="term" value="F:structural constituent of ribosome"/>
    <property type="evidence" value="ECO:0007669"/>
    <property type="project" value="InterPro"/>
</dbReference>
<evidence type="ECO:0000256" key="5">
    <source>
        <dbReference type="SAM" id="MobiDB-lite"/>
    </source>
</evidence>
<evidence type="ECO:0000256" key="1">
    <source>
        <dbReference type="ARBA" id="ARBA00004173"/>
    </source>
</evidence>
<feature type="region of interest" description="Disordered" evidence="5">
    <location>
        <begin position="91"/>
        <end position="113"/>
    </location>
</feature>
<keyword evidence="8" id="KW-1185">Reference proteome</keyword>
<dbReference type="GO" id="GO:1990904">
    <property type="term" value="C:ribonucleoprotein complex"/>
    <property type="evidence" value="ECO:0007669"/>
    <property type="project" value="UniProtKB-KW"/>
</dbReference>
<keyword evidence="3" id="KW-0496">Mitochondrion</keyword>
<feature type="region of interest" description="Disordered" evidence="5">
    <location>
        <begin position="143"/>
        <end position="166"/>
    </location>
</feature>
<dbReference type="PANTHER" id="PTHR13274">
    <property type="entry name" value="MITOCHONDRIAL RIBOSOMAL PROTEIN S25"/>
    <property type="match status" value="1"/>
</dbReference>
<comment type="subcellular location">
    <subcellularLocation>
        <location evidence="1">Mitochondrion</location>
    </subcellularLocation>
</comment>
<dbReference type="Proteomes" id="UP001321749">
    <property type="component" value="Unassembled WGS sequence"/>
</dbReference>
<accession>A0AAV9HNZ8</accession>
<dbReference type="EMBL" id="MU864984">
    <property type="protein sequence ID" value="KAK4461765.1"/>
    <property type="molecule type" value="Genomic_DNA"/>
</dbReference>
<organism evidence="7 8">
    <name type="scientific">Cladorrhinum samala</name>
    <dbReference type="NCBI Taxonomy" id="585594"/>
    <lineage>
        <taxon>Eukaryota</taxon>
        <taxon>Fungi</taxon>
        <taxon>Dikarya</taxon>
        <taxon>Ascomycota</taxon>
        <taxon>Pezizomycotina</taxon>
        <taxon>Sordariomycetes</taxon>
        <taxon>Sordariomycetidae</taxon>
        <taxon>Sordariales</taxon>
        <taxon>Podosporaceae</taxon>
        <taxon>Cladorrhinum</taxon>
    </lineage>
</organism>
<keyword evidence="4" id="KW-0687">Ribonucleoprotein</keyword>
<evidence type="ECO:0000256" key="4">
    <source>
        <dbReference type="ARBA" id="ARBA00023274"/>
    </source>
</evidence>
<gene>
    <name evidence="7" type="ORF">QBC42DRAFT_269362</name>
</gene>
<dbReference type="InterPro" id="IPR040049">
    <property type="entry name" value="Ribosomal_mS25/mL61"/>
</dbReference>
<evidence type="ECO:0000259" key="6">
    <source>
        <dbReference type="SMART" id="SM00916"/>
    </source>
</evidence>
<dbReference type="Pfam" id="PF05047">
    <property type="entry name" value="L51_S25_CI-B8"/>
    <property type="match status" value="1"/>
</dbReference>
<name>A0AAV9HNZ8_9PEZI</name>
<evidence type="ECO:0000313" key="7">
    <source>
        <dbReference type="EMBL" id="KAK4461765.1"/>
    </source>
</evidence>
<feature type="domain" description="Ribosomal protein/NADH dehydrogenase" evidence="6">
    <location>
        <begin position="40"/>
        <end position="143"/>
    </location>
</feature>
<comment type="caution">
    <text evidence="7">The sequence shown here is derived from an EMBL/GenBank/DDBJ whole genome shotgun (WGS) entry which is preliminary data.</text>
</comment>
<feature type="compositionally biased region" description="Basic and acidic residues" evidence="5">
    <location>
        <begin position="153"/>
        <end position="166"/>
    </location>
</feature>
<evidence type="ECO:0000256" key="2">
    <source>
        <dbReference type="ARBA" id="ARBA00022980"/>
    </source>
</evidence>
<evidence type="ECO:0000313" key="8">
    <source>
        <dbReference type="Proteomes" id="UP001321749"/>
    </source>
</evidence>
<keyword evidence="2" id="KW-0689">Ribosomal protein</keyword>
<sequence length="200" mass="22216">MVGVIRRMNKLNALLGVRNGPGAAILPSEVTRIHLEFAHKFNDGHMGPRKFWREALPRLKFWNPAVPMVVNRSHDQSGPATLSLYFREPGATVQPDSAMPSSSTEGDAKAPPPAEGEIVVTIDMKHRRSDMILKDFLAKSGAVPVKPTPQEESLMRDVQELEERGKVDRERVKKMIDHEKREKALMAQAHSEAAAIKAAL</sequence>